<sequence length="77" mass="9214">LFTTQSTKIRTTMYKKWQKYCQNNDYNYRSTRYTCQIYLTKFNKQTETLSTICLNNHLLLLTHSIQKARSAIAILKN</sequence>
<reference evidence="1" key="1">
    <citation type="submission" date="2014-12" db="EMBL/GenBank/DDBJ databases">
        <title>Insight into the proteome of Arion vulgaris.</title>
        <authorList>
            <person name="Aradska J."/>
            <person name="Bulat T."/>
            <person name="Smidak R."/>
            <person name="Sarate P."/>
            <person name="Gangsoo J."/>
            <person name="Sialana F."/>
            <person name="Bilban M."/>
            <person name="Lubec G."/>
        </authorList>
    </citation>
    <scope>NUCLEOTIDE SEQUENCE</scope>
    <source>
        <tissue evidence="1">Skin</tissue>
    </source>
</reference>
<accession>A0A0B7BZ34</accession>
<feature type="non-terminal residue" evidence="1">
    <location>
        <position position="1"/>
    </location>
</feature>
<gene>
    <name evidence="1" type="primary">ORF216431</name>
</gene>
<evidence type="ECO:0000313" key="1">
    <source>
        <dbReference type="EMBL" id="CEK97636.1"/>
    </source>
</evidence>
<dbReference type="EMBL" id="HACG01050771">
    <property type="protein sequence ID" value="CEK97636.1"/>
    <property type="molecule type" value="Transcribed_RNA"/>
</dbReference>
<feature type="non-terminal residue" evidence="1">
    <location>
        <position position="77"/>
    </location>
</feature>
<dbReference type="AlphaFoldDB" id="A0A0B7BZ34"/>
<protein>
    <submittedName>
        <fullName evidence="1">Uncharacterized protein</fullName>
    </submittedName>
</protein>
<name>A0A0B7BZ34_9EUPU</name>
<organism evidence="1">
    <name type="scientific">Arion vulgaris</name>
    <dbReference type="NCBI Taxonomy" id="1028688"/>
    <lineage>
        <taxon>Eukaryota</taxon>
        <taxon>Metazoa</taxon>
        <taxon>Spiralia</taxon>
        <taxon>Lophotrochozoa</taxon>
        <taxon>Mollusca</taxon>
        <taxon>Gastropoda</taxon>
        <taxon>Heterobranchia</taxon>
        <taxon>Euthyneura</taxon>
        <taxon>Panpulmonata</taxon>
        <taxon>Eupulmonata</taxon>
        <taxon>Stylommatophora</taxon>
        <taxon>Helicina</taxon>
        <taxon>Arionoidea</taxon>
        <taxon>Arionidae</taxon>
        <taxon>Arion</taxon>
    </lineage>
</organism>
<proteinExistence type="predicted"/>